<comment type="function">
    <text evidence="1">Could possibly oxidize fatty acids using specific components.</text>
</comment>
<dbReference type="Gene3D" id="1.10.12.10">
    <property type="entry name" value="Lyase 2-enoyl-coa Hydratase, Chain A, domain 2"/>
    <property type="match status" value="1"/>
</dbReference>
<evidence type="ECO:0000256" key="1">
    <source>
        <dbReference type="ARBA" id="ARBA00002994"/>
    </source>
</evidence>
<sequence>MRTTNRPWRILPATTAHARGIAACHIASWREAYRGLVPAPILDAFDVDRRAAAVTRDLRDDRSGRTRVALVGDDVIGFATAAHGELRALYVRAGWYGTGVADDLLDAVLDPGVATSLWVFEDNPRARAFYRRHGFTASGERGPEAFTALPQVRMVRPAAKVPSMTSTEQTEYITTADGVLQITIATAANGTALDFAGIAAGTTALRERGAEVGAVLLTGTGANFCAGGNVRGFAAAEDRGAHIHGLATDLHEFVRALDATTVPVVAGVQGWAAGAGMSLVLAADIALGGPSTKLRPAYPGIGLSPDGGMSWTLPRVVGMGRAREILLTDAVLDAEEAVRLGILSRLVADDAVREAARELAVTLARGPRTTYAGMKELLRASLTSSLSDQLDRERDGIAAAANSPAGREGVDAFVQKRPPRF</sequence>
<comment type="catalytic activity">
    <reaction evidence="4">
        <text>a (3S)-3-hydroxyacyl-CoA = a (2E)-enoyl-CoA + H2O</text>
        <dbReference type="Rhea" id="RHEA:16105"/>
        <dbReference type="ChEBI" id="CHEBI:15377"/>
        <dbReference type="ChEBI" id="CHEBI:57318"/>
        <dbReference type="ChEBI" id="CHEBI:58856"/>
        <dbReference type="EC" id="4.2.1.17"/>
    </reaction>
</comment>
<dbReference type="GO" id="GO:0018812">
    <property type="term" value="F:3-hydroxyacyl-CoA dehydratase activity"/>
    <property type="evidence" value="ECO:0007669"/>
    <property type="project" value="RHEA"/>
</dbReference>
<feature type="domain" description="N-acetyltransferase" evidence="8">
    <location>
        <begin position="16"/>
        <end position="159"/>
    </location>
</feature>
<keyword evidence="3" id="KW-0276">Fatty acid metabolism</keyword>
<dbReference type="CDD" id="cd06558">
    <property type="entry name" value="crotonase-like"/>
    <property type="match status" value="1"/>
</dbReference>
<proteinExistence type="inferred from homology"/>
<dbReference type="AlphaFoldDB" id="A0A0H5P8U4"/>
<dbReference type="InterPro" id="IPR000182">
    <property type="entry name" value="GNAT_dom"/>
</dbReference>
<dbReference type="Pfam" id="PF00583">
    <property type="entry name" value="Acetyltransf_1"/>
    <property type="match status" value="1"/>
</dbReference>
<evidence type="ECO:0000259" key="8">
    <source>
        <dbReference type="PROSITE" id="PS51186"/>
    </source>
</evidence>
<evidence type="ECO:0000256" key="6">
    <source>
        <dbReference type="RuleBase" id="RU003707"/>
    </source>
</evidence>
<dbReference type="InterPro" id="IPR029045">
    <property type="entry name" value="ClpP/crotonase-like_dom_sf"/>
</dbReference>
<dbReference type="KEGG" id="nfr:ERS450000_05718"/>
<evidence type="ECO:0000313" key="10">
    <source>
        <dbReference type="Proteomes" id="UP000057820"/>
    </source>
</evidence>
<evidence type="ECO:0000313" key="9">
    <source>
        <dbReference type="EMBL" id="CRY83848.1"/>
    </source>
</evidence>
<dbReference type="SUPFAM" id="SSF52096">
    <property type="entry name" value="ClpP/crotonase"/>
    <property type="match status" value="1"/>
</dbReference>
<evidence type="ECO:0000256" key="4">
    <source>
        <dbReference type="ARBA" id="ARBA00023709"/>
    </source>
</evidence>
<geneLocation type="plasmid" evidence="9">
    <name>2</name>
</geneLocation>
<evidence type="ECO:0000256" key="2">
    <source>
        <dbReference type="ARBA" id="ARBA00005254"/>
    </source>
</evidence>
<dbReference type="EMBL" id="LN868939">
    <property type="protein sequence ID" value="CRY83848.1"/>
    <property type="molecule type" value="Genomic_DNA"/>
</dbReference>
<comment type="catalytic activity">
    <reaction evidence="5">
        <text>a 4-saturated-(3S)-3-hydroxyacyl-CoA = a (3E)-enoyl-CoA + H2O</text>
        <dbReference type="Rhea" id="RHEA:20724"/>
        <dbReference type="ChEBI" id="CHEBI:15377"/>
        <dbReference type="ChEBI" id="CHEBI:58521"/>
        <dbReference type="ChEBI" id="CHEBI:137480"/>
        <dbReference type="EC" id="4.2.1.17"/>
    </reaction>
</comment>
<name>A0A0H5P8U4_NOCFR</name>
<dbReference type="GO" id="GO:0016747">
    <property type="term" value="F:acyltransferase activity, transferring groups other than amino-acyl groups"/>
    <property type="evidence" value="ECO:0007669"/>
    <property type="project" value="InterPro"/>
</dbReference>
<dbReference type="SUPFAM" id="SSF55729">
    <property type="entry name" value="Acyl-CoA N-acyltransferases (Nat)"/>
    <property type="match status" value="1"/>
</dbReference>
<dbReference type="PANTHER" id="PTHR43459:SF1">
    <property type="entry name" value="EG:BACN32G11.4 PROTEIN"/>
    <property type="match status" value="1"/>
</dbReference>
<dbReference type="PROSITE" id="PS00166">
    <property type="entry name" value="ENOYL_COA_HYDRATASE"/>
    <property type="match status" value="1"/>
</dbReference>
<dbReference type="Gene3D" id="3.90.226.10">
    <property type="entry name" value="2-enoyl-CoA Hydratase, Chain A, domain 1"/>
    <property type="match status" value="1"/>
</dbReference>
<dbReference type="InterPro" id="IPR018376">
    <property type="entry name" value="Enoyl-CoA_hyd/isom_CS"/>
</dbReference>
<dbReference type="InterPro" id="IPR016181">
    <property type="entry name" value="Acyl_CoA_acyltransferase"/>
</dbReference>
<comment type="similarity">
    <text evidence="2 6">Belongs to the enoyl-CoA hydratase/isomerase family.</text>
</comment>
<protein>
    <submittedName>
        <fullName evidence="9">4-chlorobenzoyl coenzyme A dehalogenase</fullName>
        <ecNumber evidence="9">3.8.1.7</ecNumber>
    </submittedName>
</protein>
<reference evidence="10" key="1">
    <citation type="submission" date="2015-03" db="EMBL/GenBank/DDBJ databases">
        <authorList>
            <consortium name="Pathogen Informatics"/>
        </authorList>
    </citation>
    <scope>NUCLEOTIDE SEQUENCE [LARGE SCALE GENOMIC DNA]</scope>
    <source>
        <strain evidence="10">NCTC11134</strain>
        <plasmid evidence="10">2</plasmid>
    </source>
</reference>
<dbReference type="GO" id="GO:0006631">
    <property type="term" value="P:fatty acid metabolic process"/>
    <property type="evidence" value="ECO:0007669"/>
    <property type="project" value="UniProtKB-KW"/>
</dbReference>
<dbReference type="Proteomes" id="UP000057820">
    <property type="component" value="Plasmid 2"/>
</dbReference>
<dbReference type="EC" id="3.8.1.7" evidence="9"/>
<evidence type="ECO:0000256" key="7">
    <source>
        <dbReference type="SAM" id="MobiDB-lite"/>
    </source>
</evidence>
<keyword evidence="9" id="KW-0378">Hydrolase</keyword>
<gene>
    <name evidence="9" type="ORF">ERS450000_05718</name>
</gene>
<organism evidence="9 10">
    <name type="scientific">Nocardia farcinica</name>
    <dbReference type="NCBI Taxonomy" id="37329"/>
    <lineage>
        <taxon>Bacteria</taxon>
        <taxon>Bacillati</taxon>
        <taxon>Actinomycetota</taxon>
        <taxon>Actinomycetes</taxon>
        <taxon>Mycobacteriales</taxon>
        <taxon>Nocardiaceae</taxon>
        <taxon>Nocardia</taxon>
    </lineage>
</organism>
<keyword evidence="3" id="KW-0443">Lipid metabolism</keyword>
<evidence type="ECO:0000256" key="5">
    <source>
        <dbReference type="ARBA" id="ARBA00023717"/>
    </source>
</evidence>
<keyword evidence="9" id="KW-0614">Plasmid</keyword>
<feature type="region of interest" description="Disordered" evidence="7">
    <location>
        <begin position="399"/>
        <end position="421"/>
    </location>
</feature>
<evidence type="ECO:0000256" key="3">
    <source>
        <dbReference type="ARBA" id="ARBA00022832"/>
    </source>
</evidence>
<dbReference type="InterPro" id="IPR014748">
    <property type="entry name" value="Enoyl-CoA_hydra_C"/>
</dbReference>
<dbReference type="PROSITE" id="PS51186">
    <property type="entry name" value="GNAT"/>
    <property type="match status" value="1"/>
</dbReference>
<dbReference type="Gene3D" id="3.40.630.30">
    <property type="match status" value="1"/>
</dbReference>
<dbReference type="PANTHER" id="PTHR43459">
    <property type="entry name" value="ENOYL-COA HYDRATASE"/>
    <property type="match status" value="1"/>
</dbReference>
<dbReference type="Pfam" id="PF00378">
    <property type="entry name" value="ECH_1"/>
    <property type="match status" value="1"/>
</dbReference>
<dbReference type="InterPro" id="IPR001753">
    <property type="entry name" value="Enoyl-CoA_hydra/iso"/>
</dbReference>
<accession>A0A0H5P8U4</accession>
<dbReference type="GO" id="GO:0018787">
    <property type="term" value="F:4-chlorobenzoyl-CoA dehalogenase activity"/>
    <property type="evidence" value="ECO:0007669"/>
    <property type="project" value="UniProtKB-EC"/>
</dbReference>